<feature type="transmembrane region" description="Helical" evidence="1">
    <location>
        <begin position="55"/>
        <end position="74"/>
    </location>
</feature>
<feature type="transmembrane region" description="Helical" evidence="1">
    <location>
        <begin position="86"/>
        <end position="107"/>
    </location>
</feature>
<keyword evidence="1" id="KW-0472">Membrane</keyword>
<gene>
    <name evidence="2" type="ORF">HannXRQ_Chr10g0305841</name>
</gene>
<dbReference type="Proteomes" id="UP000215914">
    <property type="component" value="Chromosome 10"/>
</dbReference>
<proteinExistence type="predicted"/>
<keyword evidence="1" id="KW-0812">Transmembrane</keyword>
<dbReference type="AlphaFoldDB" id="A0A251TMG5"/>
<feature type="transmembrane region" description="Helical" evidence="1">
    <location>
        <begin position="127"/>
        <end position="147"/>
    </location>
</feature>
<name>A0A251TMG5_HELAN</name>
<dbReference type="EMBL" id="CM007899">
    <property type="protein sequence ID" value="OTG12084.1"/>
    <property type="molecule type" value="Genomic_DNA"/>
</dbReference>
<keyword evidence="1" id="KW-1133">Transmembrane helix</keyword>
<keyword evidence="3" id="KW-1185">Reference proteome</keyword>
<protein>
    <submittedName>
        <fullName evidence="2">Uncharacterized protein</fullName>
    </submittedName>
</protein>
<dbReference type="PANTHER" id="PTHR35307">
    <property type="entry name" value="PROTEIN, PUTATIVE-RELATED"/>
    <property type="match status" value="1"/>
</dbReference>
<organism evidence="2 3">
    <name type="scientific">Helianthus annuus</name>
    <name type="common">Common sunflower</name>
    <dbReference type="NCBI Taxonomy" id="4232"/>
    <lineage>
        <taxon>Eukaryota</taxon>
        <taxon>Viridiplantae</taxon>
        <taxon>Streptophyta</taxon>
        <taxon>Embryophyta</taxon>
        <taxon>Tracheophyta</taxon>
        <taxon>Spermatophyta</taxon>
        <taxon>Magnoliopsida</taxon>
        <taxon>eudicotyledons</taxon>
        <taxon>Gunneridae</taxon>
        <taxon>Pentapetalae</taxon>
        <taxon>asterids</taxon>
        <taxon>campanulids</taxon>
        <taxon>Asterales</taxon>
        <taxon>Asteraceae</taxon>
        <taxon>Asteroideae</taxon>
        <taxon>Heliantheae alliance</taxon>
        <taxon>Heliantheae</taxon>
        <taxon>Helianthus</taxon>
    </lineage>
</organism>
<dbReference type="InParanoid" id="A0A251TMG5"/>
<evidence type="ECO:0000313" key="3">
    <source>
        <dbReference type="Proteomes" id="UP000215914"/>
    </source>
</evidence>
<dbReference type="PANTHER" id="PTHR35307:SF8">
    <property type="entry name" value="GUSTATORY RECEPTOR"/>
    <property type="match status" value="1"/>
</dbReference>
<sequence length="169" mass="18792">MSTLEYYVPGVYSHGDCHKIVDSLECGTSSQTQTLEYICSMVDDWEIQGTYSEPMVWIGIYIAVASLLCILAMAADLLHGFWNNKLWFPCKYFSLNAASITVITVTMKLPVDLSSEMPSYMDQAAKLGSLAFMCTMMTNFMPSLAAMDNKTLLANIIGLSRRILDPKAE</sequence>
<evidence type="ECO:0000256" key="1">
    <source>
        <dbReference type="SAM" id="Phobius"/>
    </source>
</evidence>
<reference evidence="3" key="1">
    <citation type="journal article" date="2017" name="Nature">
        <title>The sunflower genome provides insights into oil metabolism, flowering and Asterid evolution.</title>
        <authorList>
            <person name="Badouin H."/>
            <person name="Gouzy J."/>
            <person name="Grassa C.J."/>
            <person name="Murat F."/>
            <person name="Staton S.E."/>
            <person name="Cottret L."/>
            <person name="Lelandais-Briere C."/>
            <person name="Owens G.L."/>
            <person name="Carrere S."/>
            <person name="Mayjonade B."/>
            <person name="Legrand L."/>
            <person name="Gill N."/>
            <person name="Kane N.C."/>
            <person name="Bowers J.E."/>
            <person name="Hubner S."/>
            <person name="Bellec A."/>
            <person name="Berard A."/>
            <person name="Berges H."/>
            <person name="Blanchet N."/>
            <person name="Boniface M.C."/>
            <person name="Brunel D."/>
            <person name="Catrice O."/>
            <person name="Chaidir N."/>
            <person name="Claudel C."/>
            <person name="Donnadieu C."/>
            <person name="Faraut T."/>
            <person name="Fievet G."/>
            <person name="Helmstetter N."/>
            <person name="King M."/>
            <person name="Knapp S.J."/>
            <person name="Lai Z."/>
            <person name="Le Paslier M.C."/>
            <person name="Lippi Y."/>
            <person name="Lorenzon L."/>
            <person name="Mandel J.R."/>
            <person name="Marage G."/>
            <person name="Marchand G."/>
            <person name="Marquand E."/>
            <person name="Bret-Mestries E."/>
            <person name="Morien E."/>
            <person name="Nambeesan S."/>
            <person name="Nguyen T."/>
            <person name="Pegot-Espagnet P."/>
            <person name="Pouilly N."/>
            <person name="Raftis F."/>
            <person name="Sallet E."/>
            <person name="Schiex T."/>
            <person name="Thomas J."/>
            <person name="Vandecasteele C."/>
            <person name="Vares D."/>
            <person name="Vear F."/>
            <person name="Vautrin S."/>
            <person name="Crespi M."/>
            <person name="Mangin B."/>
            <person name="Burke J.M."/>
            <person name="Salse J."/>
            <person name="Munos S."/>
            <person name="Vincourt P."/>
            <person name="Rieseberg L.H."/>
            <person name="Langlade N.B."/>
        </authorList>
    </citation>
    <scope>NUCLEOTIDE SEQUENCE [LARGE SCALE GENOMIC DNA]</scope>
    <source>
        <strain evidence="3">cv. SF193</strain>
    </source>
</reference>
<accession>A0A251TMG5</accession>
<evidence type="ECO:0000313" key="2">
    <source>
        <dbReference type="EMBL" id="OTG12084.1"/>
    </source>
</evidence>